<dbReference type="InterPro" id="IPR001128">
    <property type="entry name" value="Cyt_P450"/>
</dbReference>
<dbReference type="InterPro" id="IPR017972">
    <property type="entry name" value="Cyt_P450_CS"/>
</dbReference>
<name>A0ABU2C3H0_9BURK</name>
<comment type="similarity">
    <text evidence="1 2">Belongs to the cytochrome P450 family.</text>
</comment>
<dbReference type="InterPro" id="IPR002397">
    <property type="entry name" value="Cyt_P450_B"/>
</dbReference>
<dbReference type="Pfam" id="PF00067">
    <property type="entry name" value="p450"/>
    <property type="match status" value="1"/>
</dbReference>
<dbReference type="PRINTS" id="PR00359">
    <property type="entry name" value="BP450"/>
</dbReference>
<dbReference type="Gene3D" id="1.10.630.10">
    <property type="entry name" value="Cytochrome P450"/>
    <property type="match status" value="1"/>
</dbReference>
<keyword evidence="2" id="KW-0349">Heme</keyword>
<proteinExistence type="inferred from homology"/>
<dbReference type="PANTHER" id="PTHR46696">
    <property type="entry name" value="P450, PUTATIVE (EUROFUNG)-RELATED"/>
    <property type="match status" value="1"/>
</dbReference>
<accession>A0ABU2C3H0</accession>
<organism evidence="3 4">
    <name type="scientific">Rhodoferax ferrireducens</name>
    <dbReference type="NCBI Taxonomy" id="192843"/>
    <lineage>
        <taxon>Bacteria</taxon>
        <taxon>Pseudomonadati</taxon>
        <taxon>Pseudomonadota</taxon>
        <taxon>Betaproteobacteria</taxon>
        <taxon>Burkholderiales</taxon>
        <taxon>Comamonadaceae</taxon>
        <taxon>Rhodoferax</taxon>
    </lineage>
</organism>
<sequence>MHALAAPTHANPYPYYASLRAGPPLRFDTELRLWTAARATVVDEVLLNPLCRVRPLAEPVPQAIAGSAAGRLFGQLVRMNDGDPHARPKLALQRALAAVPLHTVQRYALEAAATLGVVPGAPLAEALHAASHRLPSQVLARLLGLDAASWPQLTDWTADFVACLSPLGTPVQLAQASVAAQALRSLFQQSPAPAHSLAARVQQEVEAVGWNQADALWANLVGLLSQTYDATAGLIGNSVVALQAQPGLRDALRAAPERMAALVQEVSRLDPAVQNTRRFVAEPTRVAGVQLAAGDTILLLLAAANRDPALHARPDALELDRAGYRNYGFGHGPHACPGQALACSIASAAVQALLPLLDNARLAWHYRPSLNARIPVFSTSKETP</sequence>
<keyword evidence="2" id="KW-0503">Monooxygenase</keyword>
<evidence type="ECO:0000256" key="2">
    <source>
        <dbReference type="RuleBase" id="RU000461"/>
    </source>
</evidence>
<dbReference type="EMBL" id="JAVDXT010000001">
    <property type="protein sequence ID" value="MDR7375880.1"/>
    <property type="molecule type" value="Genomic_DNA"/>
</dbReference>
<dbReference type="InterPro" id="IPR036396">
    <property type="entry name" value="Cyt_P450_sf"/>
</dbReference>
<evidence type="ECO:0000313" key="3">
    <source>
        <dbReference type="EMBL" id="MDR7375880.1"/>
    </source>
</evidence>
<protein>
    <submittedName>
        <fullName evidence="3">Cytochrome P450</fullName>
    </submittedName>
</protein>
<comment type="caution">
    <text evidence="3">The sequence shown here is derived from an EMBL/GenBank/DDBJ whole genome shotgun (WGS) entry which is preliminary data.</text>
</comment>
<keyword evidence="2" id="KW-0408">Iron</keyword>
<dbReference type="RefSeq" id="WP_310370413.1">
    <property type="nucleotide sequence ID" value="NZ_JAVDXT010000001.1"/>
</dbReference>
<dbReference type="Proteomes" id="UP001180487">
    <property type="component" value="Unassembled WGS sequence"/>
</dbReference>
<evidence type="ECO:0000313" key="4">
    <source>
        <dbReference type="Proteomes" id="UP001180487"/>
    </source>
</evidence>
<dbReference type="SUPFAM" id="SSF48264">
    <property type="entry name" value="Cytochrome P450"/>
    <property type="match status" value="1"/>
</dbReference>
<keyword evidence="2" id="KW-0560">Oxidoreductase</keyword>
<keyword evidence="4" id="KW-1185">Reference proteome</keyword>
<dbReference type="PANTHER" id="PTHR46696:SF1">
    <property type="entry name" value="CYTOCHROME P450 YJIB-RELATED"/>
    <property type="match status" value="1"/>
</dbReference>
<evidence type="ECO:0000256" key="1">
    <source>
        <dbReference type="ARBA" id="ARBA00010617"/>
    </source>
</evidence>
<reference evidence="3 4" key="1">
    <citation type="submission" date="2023-07" db="EMBL/GenBank/DDBJ databases">
        <title>Sorghum-associated microbial communities from plants grown in Nebraska, USA.</title>
        <authorList>
            <person name="Schachtman D."/>
        </authorList>
    </citation>
    <scope>NUCLEOTIDE SEQUENCE [LARGE SCALE GENOMIC DNA]</scope>
    <source>
        <strain evidence="3 4">BE313</strain>
    </source>
</reference>
<keyword evidence="2" id="KW-0479">Metal-binding</keyword>
<gene>
    <name evidence="3" type="ORF">J2X19_000538</name>
</gene>
<dbReference type="PROSITE" id="PS00086">
    <property type="entry name" value="CYTOCHROME_P450"/>
    <property type="match status" value="1"/>
</dbReference>
<dbReference type="CDD" id="cd11036">
    <property type="entry name" value="AknT-like"/>
    <property type="match status" value="1"/>
</dbReference>